<gene>
    <name evidence="2" type="ORF">MNKW57_29070</name>
</gene>
<dbReference type="Proteomes" id="UP001224392">
    <property type="component" value="Unassembled WGS sequence"/>
</dbReference>
<reference evidence="2 3" key="1">
    <citation type="submission" date="2023-04" db="EMBL/GenBank/DDBJ databases">
        <title>Marinobulbifer ophiurae gen. nov., sp. Nov., isolate from tissue of brittle star Ophioplocus japonicus.</title>
        <authorList>
            <person name="Kawano K."/>
            <person name="Sawayama S."/>
            <person name="Nakagawa S."/>
        </authorList>
    </citation>
    <scope>NUCLEOTIDE SEQUENCE [LARGE SCALE GENOMIC DNA]</scope>
    <source>
        <strain evidence="2 3">NKW57</strain>
    </source>
</reference>
<feature type="transmembrane region" description="Helical" evidence="1">
    <location>
        <begin position="12"/>
        <end position="32"/>
    </location>
</feature>
<evidence type="ECO:0000313" key="3">
    <source>
        <dbReference type="Proteomes" id="UP001224392"/>
    </source>
</evidence>
<dbReference type="Pfam" id="PF07963">
    <property type="entry name" value="N_methyl"/>
    <property type="match status" value="1"/>
</dbReference>
<protein>
    <recommendedName>
        <fullName evidence="4">Type IV pilus modification protein PilV</fullName>
    </recommendedName>
</protein>
<accession>A0ABQ6M2K6</accession>
<name>A0ABQ6M2K6_9GAMM</name>
<dbReference type="EMBL" id="BSYJ01000007">
    <property type="protein sequence ID" value="GMG88586.1"/>
    <property type="molecule type" value="Genomic_DNA"/>
</dbReference>
<evidence type="ECO:0008006" key="4">
    <source>
        <dbReference type="Google" id="ProtNLM"/>
    </source>
</evidence>
<keyword evidence="1" id="KW-0472">Membrane</keyword>
<keyword evidence="1" id="KW-1133">Transmembrane helix</keyword>
<organism evidence="2 3">
    <name type="scientific">Biformimicrobium ophioploci</name>
    <dbReference type="NCBI Taxonomy" id="3036711"/>
    <lineage>
        <taxon>Bacteria</taxon>
        <taxon>Pseudomonadati</taxon>
        <taxon>Pseudomonadota</taxon>
        <taxon>Gammaproteobacteria</taxon>
        <taxon>Cellvibrionales</taxon>
        <taxon>Microbulbiferaceae</taxon>
        <taxon>Biformimicrobium</taxon>
    </lineage>
</organism>
<dbReference type="NCBIfam" id="TIGR02523">
    <property type="entry name" value="type_IV_pilV"/>
    <property type="match status" value="1"/>
</dbReference>
<dbReference type="RefSeq" id="WP_285765196.1">
    <property type="nucleotide sequence ID" value="NZ_BSYJ01000007.1"/>
</dbReference>
<comment type="caution">
    <text evidence="2">The sequence shown here is derived from an EMBL/GenBank/DDBJ whole genome shotgun (WGS) entry which is preliminary data.</text>
</comment>
<dbReference type="InterPro" id="IPR012902">
    <property type="entry name" value="N_methyl_site"/>
</dbReference>
<keyword evidence="3" id="KW-1185">Reference proteome</keyword>
<keyword evidence="1" id="KW-0812">Transmembrane</keyword>
<proteinExistence type="predicted"/>
<evidence type="ECO:0000256" key="1">
    <source>
        <dbReference type="SAM" id="Phobius"/>
    </source>
</evidence>
<dbReference type="InterPro" id="IPR013362">
    <property type="entry name" value="Pilus_4_PilV"/>
</dbReference>
<evidence type="ECO:0000313" key="2">
    <source>
        <dbReference type="EMBL" id="GMG88586.1"/>
    </source>
</evidence>
<sequence length="162" mass="17523">MMRRPQGARGATLIEVLITIFVMAVGLLGLSATQMVSMRNNSNTHMRYIAALAAYDITERMRANPDGVFAGHYSDKSVPGDGEDLDCSVGCSIMGLADLDLHEWGELIAADLPEGVGTISRVNGRTVQVIISWQEGDTGEKRAARANDDCQNTGCFFLEVEL</sequence>